<gene>
    <name evidence="2" type="ORF">EZV76_00840</name>
</gene>
<keyword evidence="1" id="KW-0812">Transmembrane</keyword>
<proteinExistence type="predicted"/>
<keyword evidence="1" id="KW-1133">Transmembrane helix</keyword>
<evidence type="ECO:0000313" key="3">
    <source>
        <dbReference type="Proteomes" id="UP000310406"/>
    </source>
</evidence>
<dbReference type="RefSeq" id="WP_136564704.1">
    <property type="nucleotide sequence ID" value="NZ_SNTZ01000001.1"/>
</dbReference>
<dbReference type="OrthoDB" id="6384283at2"/>
<evidence type="ECO:0000256" key="1">
    <source>
        <dbReference type="SAM" id="Phobius"/>
    </source>
</evidence>
<accession>A0A4S8RSF4</accession>
<evidence type="ECO:0000313" key="2">
    <source>
        <dbReference type="EMBL" id="THV60912.1"/>
    </source>
</evidence>
<comment type="caution">
    <text evidence="2">The sequence shown here is derived from an EMBL/GenBank/DDBJ whole genome shotgun (WGS) entry which is preliminary data.</text>
</comment>
<feature type="transmembrane region" description="Helical" evidence="1">
    <location>
        <begin position="70"/>
        <end position="93"/>
    </location>
</feature>
<sequence>MKRTVLKFGLYGAFTICILFLVSWFIFGNLPYSTQEVLGYASMILSLGFVFLGIKYYRDKENEGRVRFKTALLIGVFISLITAVAFGILDVIYTEVLNPDFMTEYYDRSADSLKASLPPELVEQKLMELEAQRELFSNPLMSFALMAMTVFVIGFIISLLSALILQRK</sequence>
<organism evidence="2 3">
    <name type="scientific">Flagellimonas alvinocaridis</name>
    <dbReference type="NCBI Taxonomy" id="2530200"/>
    <lineage>
        <taxon>Bacteria</taxon>
        <taxon>Pseudomonadati</taxon>
        <taxon>Bacteroidota</taxon>
        <taxon>Flavobacteriia</taxon>
        <taxon>Flavobacteriales</taxon>
        <taxon>Flavobacteriaceae</taxon>
        <taxon>Flagellimonas</taxon>
    </lineage>
</organism>
<reference evidence="2 3" key="1">
    <citation type="submission" date="2019-03" db="EMBL/GenBank/DDBJ databases">
        <title>Muricauda SCR12 sp.nov, a marine bacterium isolated from Pacific Ocean:the Okinawa trough.</title>
        <authorList>
            <person name="Liu L."/>
        </authorList>
    </citation>
    <scope>NUCLEOTIDE SEQUENCE [LARGE SCALE GENOMIC DNA]</scope>
    <source>
        <strain evidence="2 3">SCR12</strain>
    </source>
</reference>
<dbReference type="Pfam" id="PF13858">
    <property type="entry name" value="DUF4199"/>
    <property type="match status" value="1"/>
</dbReference>
<feature type="transmembrane region" description="Helical" evidence="1">
    <location>
        <begin position="39"/>
        <end position="58"/>
    </location>
</feature>
<dbReference type="InterPro" id="IPR025250">
    <property type="entry name" value="DUF4199"/>
</dbReference>
<dbReference type="AlphaFoldDB" id="A0A4S8RSF4"/>
<protein>
    <submittedName>
        <fullName evidence="2">DUF4199 domain-containing protein</fullName>
    </submittedName>
</protein>
<dbReference type="EMBL" id="SNTZ01000001">
    <property type="protein sequence ID" value="THV60912.1"/>
    <property type="molecule type" value="Genomic_DNA"/>
</dbReference>
<keyword evidence="1" id="KW-0472">Membrane</keyword>
<feature type="transmembrane region" description="Helical" evidence="1">
    <location>
        <begin position="143"/>
        <end position="165"/>
    </location>
</feature>
<feature type="transmembrane region" description="Helical" evidence="1">
    <location>
        <begin position="9"/>
        <end position="27"/>
    </location>
</feature>
<keyword evidence="3" id="KW-1185">Reference proteome</keyword>
<name>A0A4S8RSF4_9FLAO</name>
<dbReference type="Proteomes" id="UP000310406">
    <property type="component" value="Unassembled WGS sequence"/>
</dbReference>